<feature type="transmembrane region" description="Helical" evidence="1">
    <location>
        <begin position="152"/>
        <end position="178"/>
    </location>
</feature>
<gene>
    <name evidence="3" type="ORF">E3J62_02345</name>
</gene>
<evidence type="ECO:0000256" key="1">
    <source>
        <dbReference type="SAM" id="Phobius"/>
    </source>
</evidence>
<dbReference type="NCBIfam" id="NF047433">
    <property type="entry name" value="Lepto_7_Nterm"/>
    <property type="match status" value="1"/>
</dbReference>
<sequence>MKGPLILVLISALITAPLFADTITLKSGETYKGEIIEETKDYIRLKTDSKILKIKQSAIAKVTTPEVEVEVEATELKGQELADIRAKAQADADAEVSKGVWFMIGFLSCVGVLIAYAVTPSPPQARLIGKSPEYVAAYTDAFASKAKNVQTLWAAGGCLVSTVLYLGCYFIVLAAAVAESD</sequence>
<feature type="transmembrane region" description="Helical" evidence="1">
    <location>
        <begin position="100"/>
        <end position="118"/>
    </location>
</feature>
<evidence type="ECO:0000313" key="3">
    <source>
        <dbReference type="EMBL" id="TET47142.1"/>
    </source>
</evidence>
<evidence type="ECO:0000313" key="4">
    <source>
        <dbReference type="Proteomes" id="UP000315525"/>
    </source>
</evidence>
<dbReference type="Proteomes" id="UP000315525">
    <property type="component" value="Unassembled WGS sequence"/>
</dbReference>
<name>A0A523UX72_UNCT6</name>
<keyword evidence="1" id="KW-0812">Transmembrane</keyword>
<proteinExistence type="predicted"/>
<organism evidence="3 4">
    <name type="scientific">candidate division TA06 bacterium</name>
    <dbReference type="NCBI Taxonomy" id="2250710"/>
    <lineage>
        <taxon>Bacteria</taxon>
        <taxon>Bacteria division TA06</taxon>
    </lineage>
</organism>
<dbReference type="EMBL" id="SOJN01000031">
    <property type="protein sequence ID" value="TET47142.1"/>
    <property type="molecule type" value="Genomic_DNA"/>
</dbReference>
<keyword evidence="2" id="KW-0732">Signal</keyword>
<feature type="signal peptide" evidence="2">
    <location>
        <begin position="1"/>
        <end position="20"/>
    </location>
</feature>
<protein>
    <submittedName>
        <fullName evidence="3">Uncharacterized protein</fullName>
    </submittedName>
</protein>
<keyword evidence="1" id="KW-0472">Membrane</keyword>
<dbReference type="AlphaFoldDB" id="A0A523UX72"/>
<accession>A0A523UX72</accession>
<feature type="chain" id="PRO_5022120110" evidence="2">
    <location>
        <begin position="21"/>
        <end position="181"/>
    </location>
</feature>
<keyword evidence="1" id="KW-1133">Transmembrane helix</keyword>
<comment type="caution">
    <text evidence="3">The sequence shown here is derived from an EMBL/GenBank/DDBJ whole genome shotgun (WGS) entry which is preliminary data.</text>
</comment>
<evidence type="ECO:0000256" key="2">
    <source>
        <dbReference type="SAM" id="SignalP"/>
    </source>
</evidence>
<reference evidence="3 4" key="1">
    <citation type="submission" date="2019-03" db="EMBL/GenBank/DDBJ databases">
        <title>Metabolic potential of uncultured bacteria and archaea associated with petroleum seepage in deep-sea sediments.</title>
        <authorList>
            <person name="Dong X."/>
            <person name="Hubert C."/>
        </authorList>
    </citation>
    <scope>NUCLEOTIDE SEQUENCE [LARGE SCALE GENOMIC DNA]</scope>
    <source>
        <strain evidence="3">E44_bin18</strain>
    </source>
</reference>